<keyword evidence="3" id="KW-1185">Reference proteome</keyword>
<dbReference type="Proteomes" id="UP000035740">
    <property type="component" value="Unassembled WGS sequence"/>
</dbReference>
<evidence type="ECO:0000313" key="3">
    <source>
        <dbReference type="Proteomes" id="UP000035740"/>
    </source>
</evidence>
<feature type="non-terminal residue" evidence="2">
    <location>
        <position position="1"/>
    </location>
</feature>
<dbReference type="Gramene" id="KMS93617">
    <property type="protein sequence ID" value="KMS93617"/>
    <property type="gene ID" value="BVRB_029670"/>
</dbReference>
<dbReference type="AlphaFoldDB" id="A0A0J8B152"/>
<protein>
    <submittedName>
        <fullName evidence="2">Uncharacterized protein</fullName>
    </submittedName>
</protein>
<evidence type="ECO:0000313" key="2">
    <source>
        <dbReference type="EMBL" id="KMS93617.1"/>
    </source>
</evidence>
<dbReference type="EMBL" id="KQ100821">
    <property type="protein sequence ID" value="KMS93617.1"/>
    <property type="molecule type" value="Genomic_DNA"/>
</dbReference>
<feature type="region of interest" description="Disordered" evidence="1">
    <location>
        <begin position="54"/>
        <end position="103"/>
    </location>
</feature>
<gene>
    <name evidence="2" type="ORF">BVRB_029670</name>
</gene>
<evidence type="ECO:0000256" key="1">
    <source>
        <dbReference type="SAM" id="MobiDB-lite"/>
    </source>
</evidence>
<accession>A0A0J8B152</accession>
<organism evidence="2 3">
    <name type="scientific">Beta vulgaris subsp. vulgaris</name>
    <name type="common">Beet</name>
    <dbReference type="NCBI Taxonomy" id="3555"/>
    <lineage>
        <taxon>Eukaryota</taxon>
        <taxon>Viridiplantae</taxon>
        <taxon>Streptophyta</taxon>
        <taxon>Embryophyta</taxon>
        <taxon>Tracheophyta</taxon>
        <taxon>Spermatophyta</taxon>
        <taxon>Magnoliopsida</taxon>
        <taxon>eudicotyledons</taxon>
        <taxon>Gunneridae</taxon>
        <taxon>Pentapetalae</taxon>
        <taxon>Caryophyllales</taxon>
        <taxon>Chenopodiaceae</taxon>
        <taxon>Betoideae</taxon>
        <taxon>Beta</taxon>
    </lineage>
</organism>
<reference evidence="2 3" key="1">
    <citation type="journal article" date="2014" name="Nature">
        <title>The genome of the recently domesticated crop plant sugar beet (Beta vulgaris).</title>
        <authorList>
            <person name="Dohm J.C."/>
            <person name="Minoche A.E."/>
            <person name="Holtgrawe D."/>
            <person name="Capella-Gutierrez S."/>
            <person name="Zakrzewski F."/>
            <person name="Tafer H."/>
            <person name="Rupp O."/>
            <person name="Sorensen T.R."/>
            <person name="Stracke R."/>
            <person name="Reinhardt R."/>
            <person name="Goesmann A."/>
            <person name="Kraft T."/>
            <person name="Schulz B."/>
            <person name="Stadler P.F."/>
            <person name="Schmidt T."/>
            <person name="Gabaldon T."/>
            <person name="Lehrach H."/>
            <person name="Weisshaar B."/>
            <person name="Himmelbauer H."/>
        </authorList>
    </citation>
    <scope>NUCLEOTIDE SEQUENCE [LARGE SCALE GENOMIC DNA]</scope>
    <source>
        <tissue evidence="2">Taproot</tissue>
    </source>
</reference>
<feature type="compositionally biased region" description="Basic residues" evidence="1">
    <location>
        <begin position="77"/>
        <end position="93"/>
    </location>
</feature>
<name>A0A0J8B152_BETVV</name>
<sequence>PLNHLTILNSLEATGPFRQNQSTGRELISVRHSSMHRADLDSDSQWRFSDKILNLSSTDSDEGNGAWPRPPSGPTNRQRRQLRPQNRYHRKKFSTGSFHEGERFPGNEAAVELRFVKEEDGTRFRTKSRESEIFQQHILGLQQQSLQLVMLIDYK</sequence>
<proteinExistence type="predicted"/>